<proteinExistence type="inferred from homology"/>
<keyword evidence="4" id="KW-1185">Reference proteome</keyword>
<sequence>MKYYVVDAFSTERFAGNPAAVCLLEGEMSDAEMQSLAAEFSLSETAYLRLLADGRYSLRWFTPLIEVNLCGHATLAAAHVLWQQCAIASTALRFETRSGELAASFLADGIALEFPLVVTQPLAGDTQLRGVADNILATCRAGEDLLIELADVATVQSFIPDLAAVSALPARGLIVTAKTGGGGGNQVDFVSRFFAPAAGIDEDPVTGSAHCALAHYWSQKLGRETMRGRQLSTRGGEVGVAIAGDKVILSGQAVTVMGGEIF</sequence>
<comment type="caution">
    <text evidence="3">The sequence shown here is derived from an EMBL/GenBank/DDBJ whole genome shotgun (WGS) entry which is preliminary data.</text>
</comment>
<name>A0ABV3U4P1_9GAMM</name>
<accession>A0ABV3U4P1</accession>
<organism evidence="3 4">
    <name type="scientific">Zhongshania guokunii</name>
    <dbReference type="NCBI Taxonomy" id="641783"/>
    <lineage>
        <taxon>Bacteria</taxon>
        <taxon>Pseudomonadati</taxon>
        <taxon>Pseudomonadota</taxon>
        <taxon>Gammaproteobacteria</taxon>
        <taxon>Cellvibrionales</taxon>
        <taxon>Spongiibacteraceae</taxon>
        <taxon>Zhongshania</taxon>
    </lineage>
</organism>
<evidence type="ECO:0000313" key="4">
    <source>
        <dbReference type="Proteomes" id="UP001557485"/>
    </source>
</evidence>
<dbReference type="RefSeq" id="WP_368381184.1">
    <property type="nucleotide sequence ID" value="NZ_JBFRYA010000006.1"/>
</dbReference>
<dbReference type="NCBIfam" id="TIGR00654">
    <property type="entry name" value="PhzF_family"/>
    <property type="match status" value="1"/>
</dbReference>
<evidence type="ECO:0000256" key="1">
    <source>
        <dbReference type="ARBA" id="ARBA00008270"/>
    </source>
</evidence>
<dbReference type="Pfam" id="PF02567">
    <property type="entry name" value="PhzC-PhzF"/>
    <property type="match status" value="1"/>
</dbReference>
<dbReference type="EMBL" id="JBFRYA010000006">
    <property type="protein sequence ID" value="MEX1668917.1"/>
    <property type="molecule type" value="Genomic_DNA"/>
</dbReference>
<keyword evidence="2" id="KW-0413">Isomerase</keyword>
<reference evidence="3 4" key="1">
    <citation type="journal article" date="2011" name="Int. J. Syst. Evol. Microbiol.">
        <title>Zhongshania antarctica gen. nov., sp. nov. and Zhongshania guokunii sp. nov., gammaproteobacteria respectively isolated from coastal attached (fast) ice and surface seawater of the Antarctic.</title>
        <authorList>
            <person name="Li H.J."/>
            <person name="Zhang X.Y."/>
            <person name="Chen C.X."/>
            <person name="Zhang Y.J."/>
            <person name="Gao Z.M."/>
            <person name="Yu Y."/>
            <person name="Chen X.L."/>
            <person name="Chen B."/>
            <person name="Zhang Y.Z."/>
        </authorList>
    </citation>
    <scope>NUCLEOTIDE SEQUENCE [LARGE SCALE GENOMIC DNA]</scope>
    <source>
        <strain evidence="3 4">ZS6-22T</strain>
    </source>
</reference>
<comment type="similarity">
    <text evidence="1">Belongs to the PhzF family.</text>
</comment>
<dbReference type="InterPro" id="IPR003719">
    <property type="entry name" value="Phenazine_PhzF-like"/>
</dbReference>
<dbReference type="PIRSF" id="PIRSF016184">
    <property type="entry name" value="PhzC_PhzF"/>
    <property type="match status" value="1"/>
</dbReference>
<gene>
    <name evidence="3" type="ORF">AB4876_08330</name>
</gene>
<protein>
    <submittedName>
        <fullName evidence="3">PhzF family phenazine biosynthesis protein</fullName>
    </submittedName>
</protein>
<dbReference type="Gene3D" id="3.10.310.10">
    <property type="entry name" value="Diaminopimelate Epimerase, Chain A, domain 1"/>
    <property type="match status" value="2"/>
</dbReference>
<evidence type="ECO:0000313" key="3">
    <source>
        <dbReference type="EMBL" id="MEX1668917.1"/>
    </source>
</evidence>
<dbReference type="PANTHER" id="PTHR13774:SF17">
    <property type="entry name" value="PHENAZINE BIOSYNTHESIS-LIKE DOMAIN-CONTAINING PROTEIN"/>
    <property type="match status" value="1"/>
</dbReference>
<dbReference type="Proteomes" id="UP001557485">
    <property type="component" value="Unassembled WGS sequence"/>
</dbReference>
<dbReference type="SUPFAM" id="SSF54506">
    <property type="entry name" value="Diaminopimelate epimerase-like"/>
    <property type="match status" value="1"/>
</dbReference>
<dbReference type="PANTHER" id="PTHR13774">
    <property type="entry name" value="PHENAZINE BIOSYNTHESIS PROTEIN"/>
    <property type="match status" value="1"/>
</dbReference>
<evidence type="ECO:0000256" key="2">
    <source>
        <dbReference type="ARBA" id="ARBA00023235"/>
    </source>
</evidence>